<keyword evidence="5" id="KW-0479">Metal-binding</keyword>
<evidence type="ECO:0000313" key="6">
    <source>
        <dbReference type="EMBL" id="OLY44154.1"/>
    </source>
</evidence>
<feature type="binding site" evidence="4">
    <location>
        <begin position="130"/>
        <end position="138"/>
    </location>
    <ligand>
        <name>ATP</name>
        <dbReference type="ChEBI" id="CHEBI:30616"/>
    </ligand>
</feature>
<dbReference type="PANTHER" id="PTHR23407">
    <property type="entry name" value="ATPASE INHIBITOR/5-FORMYLTETRAHYDROFOLATE CYCLO-LIGASE"/>
    <property type="match status" value="1"/>
</dbReference>
<comment type="cofactor">
    <cofactor evidence="5">
        <name>Mg(2+)</name>
        <dbReference type="ChEBI" id="CHEBI:18420"/>
    </cofactor>
</comment>
<proteinExistence type="inferred from homology"/>
<dbReference type="OrthoDB" id="9801938at2"/>
<dbReference type="InterPro" id="IPR002698">
    <property type="entry name" value="FTHF_cligase"/>
</dbReference>
<evidence type="ECO:0000256" key="3">
    <source>
        <dbReference type="ARBA" id="ARBA00022840"/>
    </source>
</evidence>
<evidence type="ECO:0000256" key="5">
    <source>
        <dbReference type="RuleBase" id="RU361279"/>
    </source>
</evidence>
<accession>A0A1R0FAZ5</accession>
<keyword evidence="6" id="KW-0436">Ligase</keyword>
<dbReference type="EMBL" id="LXYT01000001">
    <property type="protein sequence ID" value="OLY44154.1"/>
    <property type="molecule type" value="Genomic_DNA"/>
</dbReference>
<dbReference type="InterPro" id="IPR037171">
    <property type="entry name" value="NagB/RpiA_transferase-like"/>
</dbReference>
<dbReference type="Proteomes" id="UP000187344">
    <property type="component" value="Unassembled WGS sequence"/>
</dbReference>
<dbReference type="GO" id="GO:0046872">
    <property type="term" value="F:metal ion binding"/>
    <property type="evidence" value="ECO:0007669"/>
    <property type="project" value="UniProtKB-KW"/>
</dbReference>
<comment type="similarity">
    <text evidence="1 5">Belongs to the 5-formyltetrahydrofolate cyclo-ligase family.</text>
</comment>
<dbReference type="NCBIfam" id="TIGR02727">
    <property type="entry name" value="MTHFS_bact"/>
    <property type="match status" value="1"/>
</dbReference>
<feature type="binding site" evidence="4">
    <location>
        <position position="56"/>
    </location>
    <ligand>
        <name>substrate</name>
    </ligand>
</feature>
<evidence type="ECO:0000256" key="4">
    <source>
        <dbReference type="PIRSR" id="PIRSR006806-1"/>
    </source>
</evidence>
<dbReference type="EC" id="6.3.3.2" evidence="5"/>
<keyword evidence="2 4" id="KW-0547">Nucleotide-binding</keyword>
<evidence type="ECO:0000256" key="2">
    <source>
        <dbReference type="ARBA" id="ARBA00022741"/>
    </source>
</evidence>
<keyword evidence="3 4" id="KW-0067">ATP-binding</keyword>
<organism evidence="6 7">
    <name type="scientific">Bartonella apis</name>
    <dbReference type="NCBI Taxonomy" id="1686310"/>
    <lineage>
        <taxon>Bacteria</taxon>
        <taxon>Pseudomonadati</taxon>
        <taxon>Pseudomonadota</taxon>
        <taxon>Alphaproteobacteria</taxon>
        <taxon>Hyphomicrobiales</taxon>
        <taxon>Bartonellaceae</taxon>
        <taxon>Bartonella</taxon>
    </lineage>
</organism>
<evidence type="ECO:0000256" key="1">
    <source>
        <dbReference type="ARBA" id="ARBA00010638"/>
    </source>
</evidence>
<dbReference type="GO" id="GO:0009396">
    <property type="term" value="P:folic acid-containing compound biosynthetic process"/>
    <property type="evidence" value="ECO:0007669"/>
    <property type="project" value="TreeGrafter"/>
</dbReference>
<reference evidence="6 7" key="1">
    <citation type="submission" date="2016-12" db="EMBL/GenBank/DDBJ databases">
        <title>Comparative genomics of Bartonella apis.</title>
        <authorList>
            <person name="Engel P."/>
        </authorList>
    </citation>
    <scope>NUCLEOTIDE SEQUENCE [LARGE SCALE GENOMIC DNA]</scope>
    <source>
        <strain evidence="6 7">PEB0149</strain>
    </source>
</reference>
<feature type="binding site" evidence="4">
    <location>
        <begin position="5"/>
        <end position="9"/>
    </location>
    <ligand>
        <name>ATP</name>
        <dbReference type="ChEBI" id="CHEBI:30616"/>
    </ligand>
</feature>
<dbReference type="AlphaFoldDB" id="A0A1R0FAZ5"/>
<gene>
    <name evidence="6" type="ORF">PEB0149_016210</name>
</gene>
<dbReference type="Pfam" id="PF01812">
    <property type="entry name" value="5-FTHF_cyc-lig"/>
    <property type="match status" value="1"/>
</dbReference>
<dbReference type="Gene3D" id="3.40.50.10420">
    <property type="entry name" value="NagB/RpiA/CoA transferase-like"/>
    <property type="match status" value="1"/>
</dbReference>
<sequence length="188" mass="21040">MTISKKTLRQEALARRDRMRQEQRTIISQKLVDELQKLLAILKGKTVAGFWPIKSEIDPRPIMLALKEHGFTLALPALIDKTTMVFRIFEDERNLVDMGFGTVGPSEEAKIVEPETLLVPLSAFDSTGNRIGYGAGYYDRAIASMRENGHNPLLIGLAFDCQEVLSIPAEPHDQKLAMILTESGLRSF</sequence>
<dbReference type="GO" id="GO:0005524">
    <property type="term" value="F:ATP binding"/>
    <property type="evidence" value="ECO:0007669"/>
    <property type="project" value="UniProtKB-KW"/>
</dbReference>
<dbReference type="PANTHER" id="PTHR23407:SF1">
    <property type="entry name" value="5-FORMYLTETRAHYDROFOLATE CYCLO-LIGASE"/>
    <property type="match status" value="1"/>
</dbReference>
<dbReference type="PIRSF" id="PIRSF006806">
    <property type="entry name" value="FTHF_cligase"/>
    <property type="match status" value="1"/>
</dbReference>
<comment type="catalytic activity">
    <reaction evidence="5">
        <text>(6S)-5-formyl-5,6,7,8-tetrahydrofolate + ATP = (6R)-5,10-methenyltetrahydrofolate + ADP + phosphate</text>
        <dbReference type="Rhea" id="RHEA:10488"/>
        <dbReference type="ChEBI" id="CHEBI:30616"/>
        <dbReference type="ChEBI" id="CHEBI:43474"/>
        <dbReference type="ChEBI" id="CHEBI:57455"/>
        <dbReference type="ChEBI" id="CHEBI:57457"/>
        <dbReference type="ChEBI" id="CHEBI:456216"/>
        <dbReference type="EC" id="6.3.3.2"/>
    </reaction>
</comment>
<protein>
    <recommendedName>
        <fullName evidence="5">5-formyltetrahydrofolate cyclo-ligase</fullName>
        <ecNumber evidence="5">6.3.3.2</ecNumber>
    </recommendedName>
</protein>
<keyword evidence="7" id="KW-1185">Reference proteome</keyword>
<dbReference type="GO" id="GO:0035999">
    <property type="term" value="P:tetrahydrofolate interconversion"/>
    <property type="evidence" value="ECO:0007669"/>
    <property type="project" value="TreeGrafter"/>
</dbReference>
<dbReference type="SUPFAM" id="SSF100950">
    <property type="entry name" value="NagB/RpiA/CoA transferase-like"/>
    <property type="match status" value="1"/>
</dbReference>
<evidence type="ECO:0000313" key="7">
    <source>
        <dbReference type="Proteomes" id="UP000187344"/>
    </source>
</evidence>
<comment type="caution">
    <text evidence="6">The sequence shown here is derived from an EMBL/GenBank/DDBJ whole genome shotgun (WGS) entry which is preliminary data.</text>
</comment>
<name>A0A1R0FAZ5_9HYPH</name>
<keyword evidence="5" id="KW-0460">Magnesium</keyword>
<dbReference type="RefSeq" id="WP_075869890.1">
    <property type="nucleotide sequence ID" value="NZ_CALYQA010000002.1"/>
</dbReference>
<dbReference type="GO" id="GO:0030272">
    <property type="term" value="F:5-formyltetrahydrofolate cyclo-ligase activity"/>
    <property type="evidence" value="ECO:0007669"/>
    <property type="project" value="UniProtKB-EC"/>
</dbReference>
<dbReference type="InterPro" id="IPR024185">
    <property type="entry name" value="FTHF_cligase-like_sf"/>
</dbReference>